<dbReference type="InterPro" id="IPR008428">
    <property type="entry name" value="Chond_GalNAc"/>
</dbReference>
<dbReference type="AlphaFoldDB" id="A0A0V0YNK7"/>
<sequence>MNVHFKMKRRSSLWCWFRNLSPLFLGLLCGSILSSLFQNLFQAQLCEPSCVEESTTAEIIDLDLDGHLDKFDNDDSSASGDFRPTLATANNASLKARPKFFATEIGIRQRLFIGFMLAVSDLELLYDAMDNTLKEYANRVVFFVEKSSTNNSIFFGANVVELDTYLVKKLPSFAFDYINKRFNQFDWYFLVANRTIVNRFAIDRLMKQLTAGDSLFFGQPTFDDNVCSLEAGILISRDLLDNLVDCNQEDAYNSSADYHCIFSHLQCTDTWKNVKFRSLKFRTDQWMKLNLVSENYGQILTVQGLESQSEVEMVQAELRRLESDHLQARLQSIRQEVLNLSNLLSENLTLPLGLAEPWRSADRYDLLKWDFFNATHMFPANSDEETAILLRGYDRLDILAVSGFAIDWLKCKRGCCAGDGSSGGRLKSNCSGSAKLLSGYRRFDPNRGVDYVLDFLEINHHEQAQARMERVYLLRPVGNAELVPAPFVTESTSVTILLRVRGFEIEQAVLFLDQFKRLCLDEDQRCNLILLFQRQANGTDDAVEHSLRKLRSVFDSLNVARGSRVQVVKLLGEACLVRMVDLVVSRLKTTRLLLLVSPWMHLDREMLNRVRMQTVENFQAFFPVPFVHYHPTLTGLKQQWNANVGVRQHSQLGRNLGRFDRSNFEIASFYSTDYAYVRSLLQTENSFPNVAAQTTDSTFTADGRYIFKLFCNTNQKNQDNGRKFHVMRAVDPAFQLIHRNTANCNLAADMTELEACLSIKKQNLGSRIQMASYLFNTKTAVNLPTN</sequence>
<keyword evidence="5 9" id="KW-0735">Signal-anchor</keyword>
<dbReference type="GO" id="GO:0047238">
    <property type="term" value="F:glucuronosyl-N-acetylgalactosaminyl-proteoglycan 4-beta-N-acetylgalactosaminyltransferase activity"/>
    <property type="evidence" value="ECO:0007669"/>
    <property type="project" value="TreeGrafter"/>
</dbReference>
<dbReference type="Pfam" id="PF05679">
    <property type="entry name" value="CHGN"/>
    <property type="match status" value="1"/>
</dbReference>
<dbReference type="GO" id="GO:0032580">
    <property type="term" value="C:Golgi cisterna membrane"/>
    <property type="evidence" value="ECO:0007669"/>
    <property type="project" value="UniProtKB-SubCell"/>
</dbReference>
<keyword evidence="3 9" id="KW-0808">Transferase</keyword>
<organism evidence="10 11">
    <name type="scientific">Trichinella pseudospiralis</name>
    <name type="common">Parasitic roundworm</name>
    <dbReference type="NCBI Taxonomy" id="6337"/>
    <lineage>
        <taxon>Eukaryota</taxon>
        <taxon>Metazoa</taxon>
        <taxon>Ecdysozoa</taxon>
        <taxon>Nematoda</taxon>
        <taxon>Enoplea</taxon>
        <taxon>Dorylaimia</taxon>
        <taxon>Trichinellida</taxon>
        <taxon>Trichinellidae</taxon>
        <taxon>Trichinella</taxon>
    </lineage>
</organism>
<evidence type="ECO:0000256" key="8">
    <source>
        <dbReference type="ARBA" id="ARBA00023136"/>
    </source>
</evidence>
<keyword evidence="6" id="KW-1133">Transmembrane helix</keyword>
<evidence type="ECO:0000256" key="3">
    <source>
        <dbReference type="ARBA" id="ARBA00022679"/>
    </source>
</evidence>
<evidence type="ECO:0000256" key="2">
    <source>
        <dbReference type="ARBA" id="ARBA00009239"/>
    </source>
</evidence>
<evidence type="ECO:0000256" key="9">
    <source>
        <dbReference type="RuleBase" id="RU364016"/>
    </source>
</evidence>
<gene>
    <name evidence="10" type="primary">CHPF</name>
    <name evidence="10" type="ORF">T4E_6292</name>
</gene>
<reference evidence="10 11" key="1">
    <citation type="submission" date="2015-01" db="EMBL/GenBank/DDBJ databases">
        <title>Evolution of Trichinella species and genotypes.</title>
        <authorList>
            <person name="Korhonen P.K."/>
            <person name="Edoardo P."/>
            <person name="Giuseppe L.R."/>
            <person name="Gasser R.B."/>
        </authorList>
    </citation>
    <scope>NUCLEOTIDE SEQUENCE [LARGE SCALE GENOMIC DNA]</scope>
    <source>
        <strain evidence="10">ISS141</strain>
    </source>
</reference>
<evidence type="ECO:0000256" key="4">
    <source>
        <dbReference type="ARBA" id="ARBA00022692"/>
    </source>
</evidence>
<dbReference type="PANTHER" id="PTHR12369:SF13">
    <property type="entry name" value="HEXOSYLTRANSFERASE"/>
    <property type="match status" value="1"/>
</dbReference>
<comment type="similarity">
    <text evidence="2 9">Belongs to the chondroitin N-acetylgalactosaminyltransferase family.</text>
</comment>
<dbReference type="EC" id="2.4.1.-" evidence="9"/>
<keyword evidence="8" id="KW-0472">Membrane</keyword>
<dbReference type="InterPro" id="IPR051227">
    <property type="entry name" value="CS_glycosyltransferase"/>
</dbReference>
<name>A0A0V0YNK7_TRIPS</name>
<evidence type="ECO:0000256" key="6">
    <source>
        <dbReference type="ARBA" id="ARBA00022989"/>
    </source>
</evidence>
<keyword evidence="4" id="KW-0812">Transmembrane</keyword>
<comment type="caution">
    <text evidence="10">The sequence shown here is derived from an EMBL/GenBank/DDBJ whole genome shotgun (WGS) entry which is preliminary data.</text>
</comment>
<protein>
    <recommendedName>
        <fullName evidence="9">Hexosyltransferase</fullName>
        <ecNumber evidence="9">2.4.1.-</ecNumber>
    </recommendedName>
</protein>
<dbReference type="Proteomes" id="UP000054815">
    <property type="component" value="Unassembled WGS sequence"/>
</dbReference>
<evidence type="ECO:0000256" key="7">
    <source>
        <dbReference type="ARBA" id="ARBA00023034"/>
    </source>
</evidence>
<dbReference type="PANTHER" id="PTHR12369">
    <property type="entry name" value="CHONDROITIN SYNTHASE"/>
    <property type="match status" value="1"/>
</dbReference>
<accession>A0A0V0YNK7</accession>
<comment type="subcellular location">
    <subcellularLocation>
        <location evidence="1 9">Golgi apparatus</location>
        <location evidence="1 9">Golgi stack membrane</location>
        <topology evidence="1 9">Single-pass type II membrane protein</topology>
    </subcellularLocation>
</comment>
<evidence type="ECO:0000313" key="10">
    <source>
        <dbReference type="EMBL" id="KRY01656.1"/>
    </source>
</evidence>
<proteinExistence type="inferred from homology"/>
<evidence type="ECO:0000256" key="5">
    <source>
        <dbReference type="ARBA" id="ARBA00022968"/>
    </source>
</evidence>
<evidence type="ECO:0000256" key="1">
    <source>
        <dbReference type="ARBA" id="ARBA00004447"/>
    </source>
</evidence>
<keyword evidence="7 9" id="KW-0333">Golgi apparatus</keyword>
<evidence type="ECO:0000313" key="11">
    <source>
        <dbReference type="Proteomes" id="UP000054815"/>
    </source>
</evidence>
<dbReference type="STRING" id="6337.A0A0V0YNK7"/>
<dbReference type="EMBL" id="JYDU01000002">
    <property type="protein sequence ID" value="KRY01656.1"/>
    <property type="molecule type" value="Genomic_DNA"/>
</dbReference>